<proteinExistence type="predicted"/>
<keyword evidence="1" id="KW-1133">Transmembrane helix</keyword>
<protein>
    <submittedName>
        <fullName evidence="3">Ig-like domain-containing protein</fullName>
    </submittedName>
</protein>
<name>A0ABD5NFN8_9EURY</name>
<evidence type="ECO:0000313" key="3">
    <source>
        <dbReference type="EMBL" id="MFC3478170.1"/>
    </source>
</evidence>
<keyword evidence="4" id="KW-1185">Reference proteome</keyword>
<evidence type="ECO:0000313" key="4">
    <source>
        <dbReference type="Proteomes" id="UP001595660"/>
    </source>
</evidence>
<dbReference type="EMBL" id="JBHRWN010000002">
    <property type="protein sequence ID" value="MFC3478170.1"/>
    <property type="molecule type" value="Genomic_DNA"/>
</dbReference>
<evidence type="ECO:0000259" key="2">
    <source>
        <dbReference type="Pfam" id="PF24107"/>
    </source>
</evidence>
<gene>
    <name evidence="3" type="ORF">ACFOKC_10595</name>
</gene>
<dbReference type="Pfam" id="PF24107">
    <property type="entry name" value="DUF7382"/>
    <property type="match status" value="1"/>
</dbReference>
<dbReference type="GeneID" id="69118826"/>
<dbReference type="Proteomes" id="UP001595660">
    <property type="component" value="Unassembled WGS sequence"/>
</dbReference>
<organism evidence="3 4">
    <name type="scientific">Halobacterium litoreum</name>
    <dbReference type="NCBI Taxonomy" id="2039234"/>
    <lineage>
        <taxon>Archaea</taxon>
        <taxon>Methanobacteriati</taxon>
        <taxon>Methanobacteriota</taxon>
        <taxon>Stenosarchaea group</taxon>
        <taxon>Halobacteria</taxon>
        <taxon>Halobacteriales</taxon>
        <taxon>Halobacteriaceae</taxon>
        <taxon>Halobacterium</taxon>
    </lineage>
</organism>
<dbReference type="AlphaFoldDB" id="A0ABD5NFN8"/>
<keyword evidence="1" id="KW-0812">Transmembrane</keyword>
<keyword evidence="1" id="KW-0472">Membrane</keyword>
<evidence type="ECO:0000256" key="1">
    <source>
        <dbReference type="SAM" id="Phobius"/>
    </source>
</evidence>
<feature type="domain" description="DUF7382" evidence="2">
    <location>
        <begin position="55"/>
        <end position="119"/>
    </location>
</feature>
<accession>A0ABD5NFN8</accession>
<dbReference type="InterPro" id="IPR055806">
    <property type="entry name" value="DUF7382"/>
</dbReference>
<feature type="transmembrane region" description="Helical" evidence="1">
    <location>
        <begin position="31"/>
        <end position="55"/>
    </location>
</feature>
<dbReference type="RefSeq" id="WP_232570713.1">
    <property type="nucleotide sequence ID" value="NZ_CP089466.1"/>
</dbReference>
<comment type="caution">
    <text evidence="3">The sequence shown here is derived from an EMBL/GenBank/DDBJ whole genome shotgun (WGS) entry which is preliminary data.</text>
</comment>
<sequence length="159" mass="16150">MFDPSPYLPDSLHYGAFATDERAIEGLPVRLVIAFVVGVATLSVMLSMVSGVNTLGVSELDAKPSPDVVTPGDQTIDVTAVDADGDPVSGATVVVKAGTADVDGVATATTGDDGVATLDVAPELGPNQAEGTLKISLKPPAGTEYVDRRENTAVLVVAD</sequence>
<dbReference type="InterPro" id="IPR013783">
    <property type="entry name" value="Ig-like_fold"/>
</dbReference>
<reference evidence="3 4" key="1">
    <citation type="journal article" date="2019" name="Int. J. Syst. Evol. Microbiol.">
        <title>The Global Catalogue of Microorganisms (GCM) 10K type strain sequencing project: providing services to taxonomists for standard genome sequencing and annotation.</title>
        <authorList>
            <consortium name="The Broad Institute Genomics Platform"/>
            <consortium name="The Broad Institute Genome Sequencing Center for Infectious Disease"/>
            <person name="Wu L."/>
            <person name="Ma J."/>
        </authorList>
    </citation>
    <scope>NUCLEOTIDE SEQUENCE [LARGE SCALE GENOMIC DNA]</scope>
    <source>
        <strain evidence="3 4">CGMCC 1.12562</strain>
    </source>
</reference>
<dbReference type="Gene3D" id="2.60.40.10">
    <property type="entry name" value="Immunoglobulins"/>
    <property type="match status" value="1"/>
</dbReference>